<organism evidence="2 3">
    <name type="scientific">Candidatus Fischerbacteria bacterium RBG_13_37_8</name>
    <dbReference type="NCBI Taxonomy" id="1817863"/>
    <lineage>
        <taxon>Bacteria</taxon>
        <taxon>Candidatus Fischeribacteriota</taxon>
    </lineage>
</organism>
<reference evidence="2 3" key="1">
    <citation type="journal article" date="2016" name="Nat. Commun.">
        <title>Thousands of microbial genomes shed light on interconnected biogeochemical processes in an aquifer system.</title>
        <authorList>
            <person name="Anantharaman K."/>
            <person name="Brown C.T."/>
            <person name="Hug L.A."/>
            <person name="Sharon I."/>
            <person name="Castelle C.J."/>
            <person name="Probst A.J."/>
            <person name="Thomas B.C."/>
            <person name="Singh A."/>
            <person name="Wilkins M.J."/>
            <person name="Karaoz U."/>
            <person name="Brodie E.L."/>
            <person name="Williams K.H."/>
            <person name="Hubbard S.S."/>
            <person name="Banfield J.F."/>
        </authorList>
    </citation>
    <scope>NUCLEOTIDE SEQUENCE [LARGE SCALE GENOMIC DNA]</scope>
</reference>
<gene>
    <name evidence="2" type="ORF">A2Y62_18765</name>
</gene>
<dbReference type="Pfam" id="PF09413">
    <property type="entry name" value="DUF2007"/>
    <property type="match status" value="1"/>
</dbReference>
<dbReference type="AlphaFoldDB" id="A0A1F5VT85"/>
<dbReference type="STRING" id="1817863.A2Y62_18765"/>
<feature type="domain" description="DUF2007" evidence="1">
    <location>
        <begin position="14"/>
        <end position="70"/>
    </location>
</feature>
<dbReference type="EMBL" id="MFGW01000090">
    <property type="protein sequence ID" value="OGF66507.1"/>
    <property type="molecule type" value="Genomic_DNA"/>
</dbReference>
<proteinExistence type="predicted"/>
<evidence type="ECO:0000313" key="3">
    <source>
        <dbReference type="Proteomes" id="UP000178943"/>
    </source>
</evidence>
<evidence type="ECO:0000313" key="2">
    <source>
        <dbReference type="EMBL" id="OGF66507.1"/>
    </source>
</evidence>
<dbReference type="InterPro" id="IPR018551">
    <property type="entry name" value="DUF2007"/>
</dbReference>
<sequence>MKRNSNIVFLQSFSTGLLAKMAQDLLEQHSIQTMFRKEELDAGSEFTNYIGPAELWVLKKDYQRAKRILKLYFRADE</sequence>
<dbReference type="Proteomes" id="UP000178943">
    <property type="component" value="Unassembled WGS sequence"/>
</dbReference>
<accession>A0A1F5VT85</accession>
<comment type="caution">
    <text evidence="2">The sequence shown here is derived from an EMBL/GenBank/DDBJ whole genome shotgun (WGS) entry which is preliminary data.</text>
</comment>
<evidence type="ECO:0000259" key="1">
    <source>
        <dbReference type="Pfam" id="PF09413"/>
    </source>
</evidence>
<name>A0A1F5VT85_9BACT</name>
<protein>
    <recommendedName>
        <fullName evidence="1">DUF2007 domain-containing protein</fullName>
    </recommendedName>
</protein>